<dbReference type="AlphaFoldDB" id="A0A432XBE2"/>
<dbReference type="PANTHER" id="PTHR43617:SF35">
    <property type="entry name" value="[RIBOSOMAL PROTEIN BS18]-ALANINE N-ACETYLTRANSFERASE"/>
    <property type="match status" value="1"/>
</dbReference>
<dbReference type="InterPro" id="IPR050276">
    <property type="entry name" value="MshD_Acetyltransferase"/>
</dbReference>
<dbReference type="PROSITE" id="PS51186">
    <property type="entry name" value="GNAT"/>
    <property type="match status" value="1"/>
</dbReference>
<keyword evidence="4" id="KW-1185">Reference proteome</keyword>
<sequence>MSTVKIVQLSNWHEQIAMIENTAAVVPWSRNNLRSCFNAGYQNFGAMTADGNIVGFIIVQQYLRDEWTIMDVAVAPSFQRQGIGNDLVRQVTAAADLAQAEIILEVRESNQAAQQLYDRAGFNQIGKRKEYYPNSDGSREAAIVMSRKPQSI</sequence>
<dbReference type="InterPro" id="IPR016181">
    <property type="entry name" value="Acyl_CoA_acyltransferase"/>
</dbReference>
<proteinExistence type="inferred from homology"/>
<evidence type="ECO:0000259" key="2">
    <source>
        <dbReference type="PROSITE" id="PS51186"/>
    </source>
</evidence>
<dbReference type="EMBL" id="PIPU01000009">
    <property type="protein sequence ID" value="RUO46069.1"/>
    <property type="molecule type" value="Genomic_DNA"/>
</dbReference>
<keyword evidence="1" id="KW-0963">Cytoplasm</keyword>
<dbReference type="SUPFAM" id="SSF55729">
    <property type="entry name" value="Acyl-CoA N-acyltransferases (Nat)"/>
    <property type="match status" value="1"/>
</dbReference>
<comment type="catalytic activity">
    <reaction evidence="1">
        <text>N-terminal L-alanyl-[ribosomal protein bS18] + acetyl-CoA = N-terminal N(alpha)-acetyl-L-alanyl-[ribosomal protein bS18] + CoA + H(+)</text>
        <dbReference type="Rhea" id="RHEA:43756"/>
        <dbReference type="Rhea" id="RHEA-COMP:10676"/>
        <dbReference type="Rhea" id="RHEA-COMP:10677"/>
        <dbReference type="ChEBI" id="CHEBI:15378"/>
        <dbReference type="ChEBI" id="CHEBI:57287"/>
        <dbReference type="ChEBI" id="CHEBI:57288"/>
        <dbReference type="ChEBI" id="CHEBI:64718"/>
        <dbReference type="ChEBI" id="CHEBI:83683"/>
        <dbReference type="EC" id="2.3.1.266"/>
    </reaction>
</comment>
<name>A0A432XBE2_9GAMM</name>
<evidence type="ECO:0000256" key="1">
    <source>
        <dbReference type="RuleBase" id="RU363094"/>
    </source>
</evidence>
<accession>A0A432XBE2</accession>
<keyword evidence="3" id="KW-0808">Transferase</keyword>
<dbReference type="PANTHER" id="PTHR43617">
    <property type="entry name" value="L-AMINO ACID N-ACETYLTRANSFERASE"/>
    <property type="match status" value="1"/>
</dbReference>
<dbReference type="NCBIfam" id="TIGR01575">
    <property type="entry name" value="rimI"/>
    <property type="match status" value="1"/>
</dbReference>
<comment type="function">
    <text evidence="1">Acetylates the N-terminal alanine of ribosomal protein bS18.</text>
</comment>
<dbReference type="Gene3D" id="3.40.630.30">
    <property type="match status" value="1"/>
</dbReference>
<comment type="subcellular location">
    <subcellularLocation>
        <location evidence="1">Cytoplasm</location>
    </subcellularLocation>
</comment>
<dbReference type="InterPro" id="IPR006464">
    <property type="entry name" value="AcTrfase_RimI/Ard1"/>
</dbReference>
<comment type="caution">
    <text evidence="3">The sequence shown here is derived from an EMBL/GenBank/DDBJ whole genome shotgun (WGS) entry which is preliminary data.</text>
</comment>
<feature type="domain" description="N-acetyltransferase" evidence="2">
    <location>
        <begin position="4"/>
        <end position="150"/>
    </location>
</feature>
<dbReference type="Proteomes" id="UP000286985">
    <property type="component" value="Unassembled WGS sequence"/>
</dbReference>
<dbReference type="InterPro" id="IPR000182">
    <property type="entry name" value="GNAT_dom"/>
</dbReference>
<evidence type="ECO:0000313" key="3">
    <source>
        <dbReference type="EMBL" id="RUO46069.1"/>
    </source>
</evidence>
<dbReference type="GO" id="GO:0005737">
    <property type="term" value="C:cytoplasm"/>
    <property type="evidence" value="ECO:0007669"/>
    <property type="project" value="UniProtKB-SubCell"/>
</dbReference>
<dbReference type="CDD" id="cd04301">
    <property type="entry name" value="NAT_SF"/>
    <property type="match status" value="1"/>
</dbReference>
<evidence type="ECO:0000313" key="4">
    <source>
        <dbReference type="Proteomes" id="UP000286985"/>
    </source>
</evidence>
<dbReference type="OrthoDB" id="9796919at2"/>
<protein>
    <recommendedName>
        <fullName evidence="1">[Ribosomal protein bS18]-alanine N-acetyltransferase</fullName>
        <ecNumber evidence="1">2.3.1.266</ecNumber>
    </recommendedName>
</protein>
<dbReference type="EC" id="2.3.1.266" evidence="1"/>
<dbReference type="GO" id="GO:0008999">
    <property type="term" value="F:protein-N-terminal-alanine acetyltransferase activity"/>
    <property type="evidence" value="ECO:0007669"/>
    <property type="project" value="UniProtKB-EC"/>
</dbReference>
<dbReference type="STRING" id="519452.SAMN04488139_0006"/>
<organism evidence="3 4">
    <name type="scientific">Pseudidiomarina donghaiensis</name>
    <dbReference type="NCBI Taxonomy" id="519452"/>
    <lineage>
        <taxon>Bacteria</taxon>
        <taxon>Pseudomonadati</taxon>
        <taxon>Pseudomonadota</taxon>
        <taxon>Gammaproteobacteria</taxon>
        <taxon>Alteromonadales</taxon>
        <taxon>Idiomarinaceae</taxon>
        <taxon>Pseudidiomarina</taxon>
    </lineage>
</organism>
<dbReference type="Pfam" id="PF00583">
    <property type="entry name" value="Acetyltransf_1"/>
    <property type="match status" value="1"/>
</dbReference>
<dbReference type="RefSeq" id="WP_092842049.1">
    <property type="nucleotide sequence ID" value="NZ_FPCF01000010.1"/>
</dbReference>
<comment type="similarity">
    <text evidence="1">Belongs to the acetyltransferase family. RimI subfamily.</text>
</comment>
<reference evidence="4" key="1">
    <citation type="journal article" date="2018" name="Front. Microbiol.">
        <title>Genome-Based Analysis Reveals the Taxonomy and Diversity of the Family Idiomarinaceae.</title>
        <authorList>
            <person name="Liu Y."/>
            <person name="Lai Q."/>
            <person name="Shao Z."/>
        </authorList>
    </citation>
    <scope>NUCLEOTIDE SEQUENCE [LARGE SCALE GENOMIC DNA]</scope>
    <source>
        <strain evidence="4">908033</strain>
    </source>
</reference>
<gene>
    <name evidence="3" type="primary">rimI</name>
    <name evidence="3" type="ORF">CWE24_12300</name>
</gene>